<keyword evidence="2" id="KW-1185">Reference proteome</keyword>
<gene>
    <name evidence="1" type="ORF">GCM10011339_28510</name>
</gene>
<proteinExistence type="predicted"/>
<evidence type="ECO:0000313" key="1">
    <source>
        <dbReference type="EMBL" id="GGF38227.1"/>
    </source>
</evidence>
<dbReference type="Proteomes" id="UP000647339">
    <property type="component" value="Unassembled WGS sequence"/>
</dbReference>
<protein>
    <submittedName>
        <fullName evidence="1">Uncharacterized protein</fullName>
    </submittedName>
</protein>
<name>A0ABQ1V4D9_9BACT</name>
<reference evidence="2" key="1">
    <citation type="journal article" date="2019" name="Int. J. Syst. Evol. Microbiol.">
        <title>The Global Catalogue of Microorganisms (GCM) 10K type strain sequencing project: providing services to taxonomists for standard genome sequencing and annotation.</title>
        <authorList>
            <consortium name="The Broad Institute Genomics Platform"/>
            <consortium name="The Broad Institute Genome Sequencing Center for Infectious Disease"/>
            <person name="Wu L."/>
            <person name="Ma J."/>
        </authorList>
    </citation>
    <scope>NUCLEOTIDE SEQUENCE [LARGE SCALE GENOMIC DNA]</scope>
    <source>
        <strain evidence="2">CGMCC 1.15407</strain>
    </source>
</reference>
<dbReference type="EMBL" id="BMIU01000014">
    <property type="protein sequence ID" value="GGF38227.1"/>
    <property type="molecule type" value="Genomic_DNA"/>
</dbReference>
<dbReference type="RefSeq" id="WP_137403011.1">
    <property type="nucleotide sequence ID" value="NZ_BMIU01000014.1"/>
</dbReference>
<evidence type="ECO:0000313" key="2">
    <source>
        <dbReference type="Proteomes" id="UP000647339"/>
    </source>
</evidence>
<comment type="caution">
    <text evidence="1">The sequence shown here is derived from an EMBL/GenBank/DDBJ whole genome shotgun (WGS) entry which is preliminary data.</text>
</comment>
<sequence length="65" mass="7200">MKYAKSVGFLFIWVVGLMAITDLRAQVIPYPLSKMALEGEFVLKAGMPIVAGESLRTEAEFLSTY</sequence>
<accession>A0ABQ1V4D9</accession>
<organism evidence="1 2">
    <name type="scientific">Echinicola rosea</name>
    <dbReference type="NCBI Taxonomy" id="1807691"/>
    <lineage>
        <taxon>Bacteria</taxon>
        <taxon>Pseudomonadati</taxon>
        <taxon>Bacteroidota</taxon>
        <taxon>Cytophagia</taxon>
        <taxon>Cytophagales</taxon>
        <taxon>Cyclobacteriaceae</taxon>
        <taxon>Echinicola</taxon>
    </lineage>
</organism>